<dbReference type="Proteomes" id="UP000427906">
    <property type="component" value="Chromosome"/>
</dbReference>
<gene>
    <name evidence="1" type="ORF">DSCA_26410</name>
</gene>
<name>A0A5K7YP74_9BACT</name>
<dbReference type="AlphaFoldDB" id="A0A5K7YP74"/>
<evidence type="ECO:0000313" key="1">
    <source>
        <dbReference type="EMBL" id="BBO68711.1"/>
    </source>
</evidence>
<dbReference type="EMBL" id="AP021874">
    <property type="protein sequence ID" value="BBO68711.1"/>
    <property type="molecule type" value="Genomic_DNA"/>
</dbReference>
<dbReference type="KEGG" id="dalk:DSCA_26410"/>
<evidence type="ECO:0000313" key="2">
    <source>
        <dbReference type="Proteomes" id="UP000427906"/>
    </source>
</evidence>
<proteinExistence type="predicted"/>
<dbReference type="RefSeq" id="WP_155316837.1">
    <property type="nucleotide sequence ID" value="NZ_AP021874.1"/>
</dbReference>
<sequence>MKPVTGHFWTYLFLILAITGVTGCTGTYGRVQSSKDISEVFERHEVLANHSYYATGPEARPTAVLAIDRAYTLKPGLWRSVDMTPALLERLVDAMTDQLGFTPATLGGVITDPAGQRAGVWYSLYSRTTIRFEPGNVIIVSLPGPDRDPFRMNRNRRPGSRR</sequence>
<dbReference type="PROSITE" id="PS51257">
    <property type="entry name" value="PROKAR_LIPOPROTEIN"/>
    <property type="match status" value="1"/>
</dbReference>
<evidence type="ECO:0008006" key="3">
    <source>
        <dbReference type="Google" id="ProtNLM"/>
    </source>
</evidence>
<organism evidence="1 2">
    <name type="scientific">Desulfosarcina alkanivorans</name>
    <dbReference type="NCBI Taxonomy" id="571177"/>
    <lineage>
        <taxon>Bacteria</taxon>
        <taxon>Pseudomonadati</taxon>
        <taxon>Thermodesulfobacteriota</taxon>
        <taxon>Desulfobacteria</taxon>
        <taxon>Desulfobacterales</taxon>
        <taxon>Desulfosarcinaceae</taxon>
        <taxon>Desulfosarcina</taxon>
    </lineage>
</organism>
<accession>A0A5K7YP74</accession>
<reference evidence="1 2" key="1">
    <citation type="submission" date="2019-11" db="EMBL/GenBank/DDBJ databases">
        <title>Comparative genomics of hydrocarbon-degrading Desulfosarcina strains.</title>
        <authorList>
            <person name="Watanabe M."/>
            <person name="Kojima H."/>
            <person name="Fukui M."/>
        </authorList>
    </citation>
    <scope>NUCLEOTIDE SEQUENCE [LARGE SCALE GENOMIC DNA]</scope>
    <source>
        <strain evidence="1 2">PL12</strain>
    </source>
</reference>
<protein>
    <recommendedName>
        <fullName evidence="3">Lipoprotein</fullName>
    </recommendedName>
</protein>
<dbReference type="OrthoDB" id="5418312at2"/>
<keyword evidence="2" id="KW-1185">Reference proteome</keyword>